<dbReference type="GO" id="GO:0020037">
    <property type="term" value="F:heme binding"/>
    <property type="evidence" value="ECO:0007669"/>
    <property type="project" value="InterPro"/>
</dbReference>
<comment type="catalytic activity">
    <reaction evidence="10">
        <text>campesterol + reduced [NADPH--hemoprotein reductase] + O2 = (22S)-22-hydroxycampesterol + oxidized [NADPH--hemoprotein reductase] + H2O + H(+)</text>
        <dbReference type="Rhea" id="RHEA:69835"/>
        <dbReference type="Rhea" id="RHEA-COMP:11964"/>
        <dbReference type="Rhea" id="RHEA-COMP:11965"/>
        <dbReference type="ChEBI" id="CHEBI:15377"/>
        <dbReference type="ChEBI" id="CHEBI:15378"/>
        <dbReference type="ChEBI" id="CHEBI:15379"/>
        <dbReference type="ChEBI" id="CHEBI:28623"/>
        <dbReference type="ChEBI" id="CHEBI:57618"/>
        <dbReference type="ChEBI" id="CHEBI:58210"/>
        <dbReference type="ChEBI" id="CHEBI:72331"/>
    </reaction>
    <physiologicalReaction direction="left-to-right" evidence="10">
        <dbReference type="Rhea" id="RHEA:69836"/>
    </physiologicalReaction>
</comment>
<comment type="subcellular location">
    <subcellularLocation>
        <location evidence="1">Membrane</location>
        <topology evidence="1">Single-pass membrane protein</topology>
    </subcellularLocation>
</comment>
<evidence type="ECO:0000256" key="1">
    <source>
        <dbReference type="ARBA" id="ARBA00004167"/>
    </source>
</evidence>
<dbReference type="InterPro" id="IPR001128">
    <property type="entry name" value="Cyt_P450"/>
</dbReference>
<dbReference type="InterPro" id="IPR002401">
    <property type="entry name" value="Cyt_P450_E_grp-I"/>
</dbReference>
<evidence type="ECO:0000256" key="14">
    <source>
        <dbReference type="PIRSR" id="PIRSR602401-1"/>
    </source>
</evidence>
<dbReference type="Gene3D" id="1.10.630.10">
    <property type="entry name" value="Cytochrome P450"/>
    <property type="match status" value="2"/>
</dbReference>
<dbReference type="InterPro" id="IPR017972">
    <property type="entry name" value="Cyt_P450_CS"/>
</dbReference>
<sequence length="638" mass="73156">MFILQNEERLFEASYPKAMHDILGEFSLLVISGDLHRKLRNFVVTFTTVSKYSSPRFLNFAENLAISMLDSWKGRKEIDFLKEIRKLTLSLMVKSVLSIEPEEPRALRILDDFRTYMKGFVSLPLNFPGSSYSKAVKEENEAVRKSKQVGEPLDLEDYKKMEFTKNFSSIVLALILGLVLALFVLRFFSRHNHKNLPNGSMGFPFVGEALALLKPHSSNSMGTFLQERVSRYGKVFKSHLFGSPAIVSCDHDLNMFILQNEERLFEASYPKAMHDILGQFSLLVISGDLHRKLRNFVVTFTTVSKLSPRFLNFAENLAISMLDSWKGRKEIDFLKEIRKLTLSLMVKSVLSIEPEEPRSLRILDDFRTYMKGFVSLPLNFPGSSYSKAVKARTRLASTMKGIINEREKEKVGLIRGDFLDVILSKREILTDGQIVSVALDILLGGYETTSTLIALIVYFLGHEEHEAVRKSKQVGEPLDLEDYKKMEFTKNVIYESMRCGNVVKFLHRKATQDVHYKEYFIPSGWKVIPVLSSPHLDPSLHESPLKFNPWRWKNQETRKKVMPFGGGPRLCPGAELAKVEIAFFLHHLVLNYRLNQHRKSLENEDLTSLGLQGYMYFKEVVEAIRHTSQSSLPLLHNP</sequence>
<dbReference type="PRINTS" id="PR00385">
    <property type="entry name" value="P450"/>
</dbReference>
<evidence type="ECO:0000256" key="9">
    <source>
        <dbReference type="ARBA" id="ARBA00037910"/>
    </source>
</evidence>
<keyword evidence="14 15" id="KW-0349">Heme</keyword>
<dbReference type="FunFam" id="1.10.630.10:FF:000057">
    <property type="entry name" value="Cytochrome P450 724B1"/>
    <property type="match status" value="1"/>
</dbReference>
<keyword evidence="15" id="KW-0560">Oxidoreductase</keyword>
<dbReference type="GO" id="GO:0016132">
    <property type="term" value="P:brassinosteroid biosynthetic process"/>
    <property type="evidence" value="ECO:0007669"/>
    <property type="project" value="TreeGrafter"/>
</dbReference>
<gene>
    <name evidence="17" type="ORF">SVIM_LOCUS504492</name>
</gene>
<evidence type="ECO:0000256" key="12">
    <source>
        <dbReference type="ARBA" id="ARBA00067336"/>
    </source>
</evidence>
<proteinExistence type="inferred from homology"/>
<evidence type="ECO:0000256" key="3">
    <source>
        <dbReference type="ARBA" id="ARBA00010617"/>
    </source>
</evidence>
<evidence type="ECO:0000256" key="6">
    <source>
        <dbReference type="ARBA" id="ARBA00022989"/>
    </source>
</evidence>
<dbReference type="EMBL" id="CAADRP010002296">
    <property type="protein sequence ID" value="VFU65670.1"/>
    <property type="molecule type" value="Genomic_DNA"/>
</dbReference>
<feature type="transmembrane region" description="Helical" evidence="16">
    <location>
        <begin position="167"/>
        <end position="188"/>
    </location>
</feature>
<evidence type="ECO:0000256" key="7">
    <source>
        <dbReference type="ARBA" id="ARBA00023004"/>
    </source>
</evidence>
<dbReference type="GO" id="GO:0005506">
    <property type="term" value="F:iron ion binding"/>
    <property type="evidence" value="ECO:0007669"/>
    <property type="project" value="InterPro"/>
</dbReference>
<dbReference type="PANTHER" id="PTHR24286:SF159">
    <property type="entry name" value="CYTOCHROME P450, FAMILY 724, SUBFAMILY A, POLYPEPTIDE 1"/>
    <property type="match status" value="1"/>
</dbReference>
<comment type="pathway">
    <text evidence="2">Hormone biosynthesis.</text>
</comment>
<dbReference type="GO" id="GO:0016705">
    <property type="term" value="F:oxidoreductase activity, acting on paired donors, with incorporation or reduction of molecular oxygen"/>
    <property type="evidence" value="ECO:0007669"/>
    <property type="project" value="InterPro"/>
</dbReference>
<reference evidence="17" key="1">
    <citation type="submission" date="2019-03" db="EMBL/GenBank/DDBJ databases">
        <authorList>
            <person name="Mank J."/>
            <person name="Almeida P."/>
        </authorList>
    </citation>
    <scope>NUCLEOTIDE SEQUENCE</scope>
    <source>
        <strain evidence="17">78183</strain>
    </source>
</reference>
<dbReference type="GO" id="GO:0016125">
    <property type="term" value="P:sterol metabolic process"/>
    <property type="evidence" value="ECO:0007669"/>
    <property type="project" value="TreeGrafter"/>
</dbReference>
<accession>A0A6N2NG26</accession>
<dbReference type="PRINTS" id="PR00463">
    <property type="entry name" value="EP450I"/>
</dbReference>
<evidence type="ECO:0000313" key="17">
    <source>
        <dbReference type="EMBL" id="VFU65670.1"/>
    </source>
</evidence>
<dbReference type="PROSITE" id="PS00086">
    <property type="entry name" value="CYTOCHROME_P450"/>
    <property type="match status" value="1"/>
</dbReference>
<comment type="pathway">
    <text evidence="9">Plant hormone biosynthesis; brassinosteroid biosynthesis.</text>
</comment>
<name>A0A6N2NG26_SALVM</name>
<comment type="cofactor">
    <cofactor evidence="14">
        <name>heme</name>
        <dbReference type="ChEBI" id="CHEBI:30413"/>
    </cofactor>
</comment>
<dbReference type="InterPro" id="IPR036396">
    <property type="entry name" value="Cyt_P450_sf"/>
</dbReference>
<comment type="pathway">
    <text evidence="11">Steroid biosynthesis.</text>
</comment>
<dbReference type="GO" id="GO:0010268">
    <property type="term" value="P:brassinosteroid homeostasis"/>
    <property type="evidence" value="ECO:0007669"/>
    <property type="project" value="TreeGrafter"/>
</dbReference>
<dbReference type="SUPFAM" id="SSF48264">
    <property type="entry name" value="Cytochrome P450"/>
    <property type="match status" value="2"/>
</dbReference>
<keyword evidence="7 14" id="KW-0408">Iron</keyword>
<dbReference type="GO" id="GO:0016020">
    <property type="term" value="C:membrane"/>
    <property type="evidence" value="ECO:0007669"/>
    <property type="project" value="UniProtKB-SubCell"/>
</dbReference>
<evidence type="ECO:0000256" key="13">
    <source>
        <dbReference type="ARBA" id="ARBA00077474"/>
    </source>
</evidence>
<dbReference type="AlphaFoldDB" id="A0A6N2NG26"/>
<evidence type="ECO:0000256" key="16">
    <source>
        <dbReference type="SAM" id="Phobius"/>
    </source>
</evidence>
<evidence type="ECO:0000256" key="2">
    <source>
        <dbReference type="ARBA" id="ARBA00004972"/>
    </source>
</evidence>
<keyword evidence="6 16" id="KW-1133">Transmembrane helix</keyword>
<feature type="binding site" description="axial binding residue" evidence="14">
    <location>
        <position position="571"/>
    </location>
    <ligand>
        <name>heme</name>
        <dbReference type="ChEBI" id="CHEBI:30413"/>
    </ligand>
    <ligandPart>
        <name>Fe</name>
        <dbReference type="ChEBI" id="CHEBI:18248"/>
    </ligandPart>
</feature>
<keyword evidence="4 16" id="KW-0812">Transmembrane</keyword>
<organism evidence="17">
    <name type="scientific">Salix viminalis</name>
    <name type="common">Common osier</name>
    <name type="synonym">Basket willow</name>
    <dbReference type="NCBI Taxonomy" id="40686"/>
    <lineage>
        <taxon>Eukaryota</taxon>
        <taxon>Viridiplantae</taxon>
        <taxon>Streptophyta</taxon>
        <taxon>Embryophyta</taxon>
        <taxon>Tracheophyta</taxon>
        <taxon>Spermatophyta</taxon>
        <taxon>Magnoliopsida</taxon>
        <taxon>eudicotyledons</taxon>
        <taxon>Gunneridae</taxon>
        <taxon>Pentapetalae</taxon>
        <taxon>rosids</taxon>
        <taxon>fabids</taxon>
        <taxon>Malpighiales</taxon>
        <taxon>Salicaceae</taxon>
        <taxon>Saliceae</taxon>
        <taxon>Salix</taxon>
    </lineage>
</organism>
<evidence type="ECO:0000256" key="11">
    <source>
        <dbReference type="ARBA" id="ARBA00060577"/>
    </source>
</evidence>
<dbReference type="CDD" id="cd11043">
    <property type="entry name" value="CYP90-like"/>
    <property type="match status" value="1"/>
</dbReference>
<protein>
    <recommendedName>
        <fullName evidence="12">Cytochrome P450 724B1</fullName>
    </recommendedName>
    <alternativeName>
        <fullName evidence="13">(22S)-22-hydroxycampesterol synthase</fullName>
    </alternativeName>
</protein>
<dbReference type="Pfam" id="PF00067">
    <property type="entry name" value="p450"/>
    <property type="match status" value="1"/>
</dbReference>
<keyword evidence="5 14" id="KW-0479">Metal-binding</keyword>
<dbReference type="PANTHER" id="PTHR24286">
    <property type="entry name" value="CYTOCHROME P450 26"/>
    <property type="match status" value="1"/>
</dbReference>
<evidence type="ECO:0000256" key="15">
    <source>
        <dbReference type="RuleBase" id="RU000461"/>
    </source>
</evidence>
<evidence type="ECO:0000256" key="5">
    <source>
        <dbReference type="ARBA" id="ARBA00022723"/>
    </source>
</evidence>
<comment type="similarity">
    <text evidence="3 15">Belongs to the cytochrome P450 family.</text>
</comment>
<evidence type="ECO:0000256" key="8">
    <source>
        <dbReference type="ARBA" id="ARBA00023136"/>
    </source>
</evidence>
<evidence type="ECO:0000256" key="4">
    <source>
        <dbReference type="ARBA" id="ARBA00022692"/>
    </source>
</evidence>
<keyword evidence="15" id="KW-0503">Monooxygenase</keyword>
<keyword evidence="8 16" id="KW-0472">Membrane</keyword>
<evidence type="ECO:0000256" key="10">
    <source>
        <dbReference type="ARBA" id="ARBA00052777"/>
    </source>
</evidence>
<dbReference type="GO" id="GO:0004497">
    <property type="term" value="F:monooxygenase activity"/>
    <property type="evidence" value="ECO:0007669"/>
    <property type="project" value="UniProtKB-KW"/>
</dbReference>